<dbReference type="Gramene" id="Ma11_t15370.1">
    <property type="protein sequence ID" value="Ma11_p15370.1"/>
    <property type="gene ID" value="Ma11_g15370"/>
</dbReference>
<reference evidence="1" key="1">
    <citation type="submission" date="2021-05" db="UniProtKB">
        <authorList>
            <consortium name="EnsemblPlants"/>
        </authorList>
    </citation>
    <scope>IDENTIFICATION</scope>
    <source>
        <strain evidence="1">subsp. malaccensis</strain>
    </source>
</reference>
<dbReference type="AlphaFoldDB" id="A0A804L854"/>
<sequence length="35" mass="3819">MVPLCGRRPGTRHTEQHFGKVAGSTRGDITNNILV</sequence>
<name>A0A804L854_MUSAM</name>
<evidence type="ECO:0000313" key="2">
    <source>
        <dbReference type="Proteomes" id="UP000012960"/>
    </source>
</evidence>
<dbReference type="EnsemblPlants" id="Ma11_t15370.1">
    <property type="protein sequence ID" value="Ma11_p15370.1"/>
    <property type="gene ID" value="Ma11_g15370"/>
</dbReference>
<organism evidence="1 2">
    <name type="scientific">Musa acuminata subsp. malaccensis</name>
    <name type="common">Wild banana</name>
    <name type="synonym">Musa malaccensis</name>
    <dbReference type="NCBI Taxonomy" id="214687"/>
    <lineage>
        <taxon>Eukaryota</taxon>
        <taxon>Viridiplantae</taxon>
        <taxon>Streptophyta</taxon>
        <taxon>Embryophyta</taxon>
        <taxon>Tracheophyta</taxon>
        <taxon>Spermatophyta</taxon>
        <taxon>Magnoliopsida</taxon>
        <taxon>Liliopsida</taxon>
        <taxon>Zingiberales</taxon>
        <taxon>Musaceae</taxon>
        <taxon>Musa</taxon>
    </lineage>
</organism>
<dbReference type="InParanoid" id="A0A804L854"/>
<dbReference type="Proteomes" id="UP000012960">
    <property type="component" value="Unplaced"/>
</dbReference>
<proteinExistence type="predicted"/>
<accession>A0A804L854</accession>
<keyword evidence="2" id="KW-1185">Reference proteome</keyword>
<protein>
    <submittedName>
        <fullName evidence="1">Uncharacterized protein</fullName>
    </submittedName>
</protein>
<evidence type="ECO:0000313" key="1">
    <source>
        <dbReference type="EnsemblPlants" id="Ma11_p15370.1"/>
    </source>
</evidence>